<protein>
    <recommendedName>
        <fullName evidence="6">fructokinase</fullName>
        <ecNumber evidence="6">2.7.1.4</ecNumber>
    </recommendedName>
</protein>
<dbReference type="PANTHER" id="PTHR42742">
    <property type="entry name" value="TRANSCRIPTIONAL REPRESSOR MPRA"/>
    <property type="match status" value="1"/>
</dbReference>
<keyword evidence="5" id="KW-0119">Carbohydrate metabolism</keyword>
<keyword evidence="9" id="KW-1185">Reference proteome</keyword>
<dbReference type="PANTHER" id="PTHR42742:SF3">
    <property type="entry name" value="FRUCTOKINASE"/>
    <property type="match status" value="1"/>
</dbReference>
<gene>
    <name evidence="8" type="ORF">E3W66_07695</name>
</gene>
<dbReference type="Proteomes" id="UP000298133">
    <property type="component" value="Unassembled WGS sequence"/>
</dbReference>
<comment type="caution">
    <text evidence="8">The sequence shown here is derived from an EMBL/GenBank/DDBJ whole genome shotgun (WGS) entry which is preliminary data.</text>
</comment>
<dbReference type="InterPro" id="IPR051804">
    <property type="entry name" value="Carb_Metab_Reg_Kinase/Isom"/>
</dbReference>
<dbReference type="EC" id="2.7.1.4" evidence="6"/>
<evidence type="ECO:0000256" key="2">
    <source>
        <dbReference type="ARBA" id="ARBA00022723"/>
    </source>
</evidence>
<proteinExistence type="predicted"/>
<accession>A0A4Y8UI04</accession>
<name>A0A4Y8UI04_9GAMM</name>
<evidence type="ECO:0000256" key="1">
    <source>
        <dbReference type="ARBA" id="ARBA00001946"/>
    </source>
</evidence>
<comment type="catalytic activity">
    <reaction evidence="7">
        <text>D-fructose + ATP = D-fructose 6-phosphate + ADP + H(+)</text>
        <dbReference type="Rhea" id="RHEA:16125"/>
        <dbReference type="ChEBI" id="CHEBI:15378"/>
        <dbReference type="ChEBI" id="CHEBI:30616"/>
        <dbReference type="ChEBI" id="CHEBI:37721"/>
        <dbReference type="ChEBI" id="CHEBI:61527"/>
        <dbReference type="ChEBI" id="CHEBI:456216"/>
        <dbReference type="EC" id="2.7.1.4"/>
    </reaction>
</comment>
<reference evidence="8 9" key="1">
    <citation type="submission" date="2019-03" db="EMBL/GenBank/DDBJ databases">
        <title>Draft genome of Gammaproteobacteria bacterium LSUCC0057, a member of the SAR92 clade.</title>
        <authorList>
            <person name="Lanclos V.C."/>
            <person name="Doiron C."/>
            <person name="Henson M.W."/>
            <person name="Thrash J.C."/>
        </authorList>
    </citation>
    <scope>NUCLEOTIDE SEQUENCE [LARGE SCALE GENOMIC DNA]</scope>
    <source>
        <strain evidence="8 9">LSUCC0057</strain>
    </source>
</reference>
<dbReference type="InterPro" id="IPR043129">
    <property type="entry name" value="ATPase_NBD"/>
</dbReference>
<sequence length="322" mass="33814">MPICLKEKSVNPDASESLSNAGLFVAIEAGGTKFVVSVGRHWSNAVTSTFETTSPAATGEAVLEFIRRESADRNIAAIGVASFGPVGIAAQLPNYGVIGSTPKVGWTGFSYLDLLETFSAPIMVETDVNAAALAEARHGAGKGLRRVMYVTIGTGIGGGLVVDGAISNGVTHPELGHMLVPRHREEIADAGFCPFHGDCLEGLAAGPTVTARWGQDLSQLGEDHLAFRLQAYYLAAMCTNLILQSVPDRIVLGGGVMQTPGLLAAVRAETSRLLNGYRCDLLSEHDWQQLICLPQHAPAAGLVGAYELAFDCAAGAREVVVE</sequence>
<organism evidence="8 9">
    <name type="scientific">Gammaproteobacteria bacterium LSUCC0057</name>
    <dbReference type="NCBI Taxonomy" id="2559237"/>
    <lineage>
        <taxon>Bacteria</taxon>
        <taxon>Pseudomonadati</taxon>
        <taxon>Pseudomonadota</taxon>
        <taxon>Gammaproteobacteria</taxon>
        <taxon>Cellvibrionales</taxon>
        <taxon>Porticoccaceae</taxon>
        <taxon>SAR92 clade</taxon>
    </lineage>
</organism>
<comment type="cofactor">
    <cofactor evidence="1">
        <name>Mg(2+)</name>
        <dbReference type="ChEBI" id="CHEBI:18420"/>
    </cofactor>
</comment>
<dbReference type="GO" id="GO:0008865">
    <property type="term" value="F:fructokinase activity"/>
    <property type="evidence" value="ECO:0007669"/>
    <property type="project" value="UniProtKB-EC"/>
</dbReference>
<dbReference type="Pfam" id="PF00480">
    <property type="entry name" value="ROK"/>
    <property type="match status" value="1"/>
</dbReference>
<dbReference type="InterPro" id="IPR000600">
    <property type="entry name" value="ROK"/>
</dbReference>
<evidence type="ECO:0000313" key="9">
    <source>
        <dbReference type="Proteomes" id="UP000298133"/>
    </source>
</evidence>
<evidence type="ECO:0000313" key="8">
    <source>
        <dbReference type="EMBL" id="TFH67369.1"/>
    </source>
</evidence>
<evidence type="ECO:0000256" key="7">
    <source>
        <dbReference type="ARBA" id="ARBA00048451"/>
    </source>
</evidence>
<dbReference type="EMBL" id="SPIA01000003">
    <property type="protein sequence ID" value="TFH67369.1"/>
    <property type="molecule type" value="Genomic_DNA"/>
</dbReference>
<dbReference type="PROSITE" id="PS01125">
    <property type="entry name" value="ROK"/>
    <property type="match status" value="1"/>
</dbReference>
<dbReference type="GO" id="GO:0046872">
    <property type="term" value="F:metal ion binding"/>
    <property type="evidence" value="ECO:0007669"/>
    <property type="project" value="UniProtKB-KW"/>
</dbReference>
<dbReference type="CDD" id="cd24067">
    <property type="entry name" value="ASKHA_NBD_ROK_BsFRK-like"/>
    <property type="match status" value="1"/>
</dbReference>
<dbReference type="SUPFAM" id="SSF53067">
    <property type="entry name" value="Actin-like ATPase domain"/>
    <property type="match status" value="1"/>
</dbReference>
<dbReference type="Gene3D" id="3.30.420.40">
    <property type="match status" value="2"/>
</dbReference>
<evidence type="ECO:0000256" key="4">
    <source>
        <dbReference type="ARBA" id="ARBA00022842"/>
    </source>
</evidence>
<dbReference type="AlphaFoldDB" id="A0A4Y8UI04"/>
<dbReference type="OrthoDB" id="9783435at2"/>
<keyword evidence="2" id="KW-0479">Metal-binding</keyword>
<evidence type="ECO:0000256" key="5">
    <source>
        <dbReference type="ARBA" id="ARBA00023277"/>
    </source>
</evidence>
<keyword evidence="4" id="KW-0460">Magnesium</keyword>
<evidence type="ECO:0000256" key="6">
    <source>
        <dbReference type="ARBA" id="ARBA00038887"/>
    </source>
</evidence>
<dbReference type="InterPro" id="IPR049874">
    <property type="entry name" value="ROK_cs"/>
</dbReference>
<keyword evidence="3" id="KW-0862">Zinc</keyword>
<evidence type="ECO:0000256" key="3">
    <source>
        <dbReference type="ARBA" id="ARBA00022833"/>
    </source>
</evidence>